<feature type="transmembrane region" description="Helical" evidence="1">
    <location>
        <begin position="178"/>
        <end position="197"/>
    </location>
</feature>
<organism evidence="2 3">
    <name type="scientific">Edaphobacter aggregans</name>
    <dbReference type="NCBI Taxonomy" id="570835"/>
    <lineage>
        <taxon>Bacteria</taxon>
        <taxon>Pseudomonadati</taxon>
        <taxon>Acidobacteriota</taxon>
        <taxon>Terriglobia</taxon>
        <taxon>Terriglobales</taxon>
        <taxon>Acidobacteriaceae</taxon>
        <taxon>Edaphobacter</taxon>
    </lineage>
</organism>
<evidence type="ECO:0000313" key="2">
    <source>
        <dbReference type="EMBL" id="RSL19209.1"/>
    </source>
</evidence>
<keyword evidence="1" id="KW-1133">Transmembrane helix</keyword>
<feature type="transmembrane region" description="Helical" evidence="1">
    <location>
        <begin position="270"/>
        <end position="288"/>
    </location>
</feature>
<dbReference type="OrthoDB" id="5493434at2"/>
<keyword evidence="1" id="KW-0472">Membrane</keyword>
<dbReference type="AlphaFoldDB" id="A0A428MQP1"/>
<dbReference type="Proteomes" id="UP000269669">
    <property type="component" value="Unassembled WGS sequence"/>
</dbReference>
<protein>
    <submittedName>
        <fullName evidence="2">Uncharacterized protein</fullName>
    </submittedName>
</protein>
<name>A0A428MQP1_9BACT</name>
<keyword evidence="1" id="KW-0812">Transmembrane</keyword>
<feature type="transmembrane region" description="Helical" evidence="1">
    <location>
        <begin position="42"/>
        <end position="61"/>
    </location>
</feature>
<evidence type="ECO:0000256" key="1">
    <source>
        <dbReference type="SAM" id="Phobius"/>
    </source>
</evidence>
<sequence>MIIQSPLQEEPDFSLVLGGPLYQFLRRARLEGPALELLPRRVLFFALITWLPLALLTLIAGNPSGVKLTFLHDIEAHVRFLIAVPVLIGAELIIHRRLRITVKRFIERGIVRPRDTPKFHNAIEAATRLRNSLALELALLVFIYTVGQWFWRSQTSLETASWYRTPEGVHLGLTLPGYWYAFVSLPIFQFILLRWYIRTFIWFQFLWRISKFDLHLLPAHPDRAGGLGFLGVGSYAFAPILFAQGVVLAGLIANRILYQGHNLLSYKLNIVAFVAVFVVFILGPLVVFTPQLSAAKRRGLGEYGTLASSYVSEFEDKWLPTGNQKSDAHGDELLGSGDIQSLADLGNSFGFVREMRFVPFSLDDVFRLAATTAAPLLPLLLTIMPLEELLSRAIKIIF</sequence>
<proteinExistence type="predicted"/>
<accession>A0A428MQP1</accession>
<feature type="transmembrane region" description="Helical" evidence="1">
    <location>
        <begin position="133"/>
        <end position="151"/>
    </location>
</feature>
<keyword evidence="3" id="KW-1185">Reference proteome</keyword>
<feature type="transmembrane region" description="Helical" evidence="1">
    <location>
        <begin position="76"/>
        <end position="94"/>
    </location>
</feature>
<feature type="transmembrane region" description="Helical" evidence="1">
    <location>
        <begin position="235"/>
        <end position="258"/>
    </location>
</feature>
<dbReference type="RefSeq" id="WP_125487469.1">
    <property type="nucleotide sequence ID" value="NZ_RSDW01000001.1"/>
</dbReference>
<gene>
    <name evidence="2" type="ORF">EDE15_4863</name>
</gene>
<evidence type="ECO:0000313" key="3">
    <source>
        <dbReference type="Proteomes" id="UP000269669"/>
    </source>
</evidence>
<comment type="caution">
    <text evidence="2">The sequence shown here is derived from an EMBL/GenBank/DDBJ whole genome shotgun (WGS) entry which is preliminary data.</text>
</comment>
<reference evidence="2 3" key="1">
    <citation type="submission" date="2018-12" db="EMBL/GenBank/DDBJ databases">
        <title>Sequencing of bacterial isolates from soil warming experiment in Harvard Forest, Massachusetts, USA.</title>
        <authorList>
            <person name="Deangelis K."/>
        </authorList>
    </citation>
    <scope>NUCLEOTIDE SEQUENCE [LARGE SCALE GENOMIC DNA]</scope>
    <source>
        <strain evidence="2 3">EB153</strain>
    </source>
</reference>
<dbReference type="EMBL" id="RSDW01000001">
    <property type="protein sequence ID" value="RSL19209.1"/>
    <property type="molecule type" value="Genomic_DNA"/>
</dbReference>